<evidence type="ECO:0000256" key="4">
    <source>
        <dbReference type="ARBA" id="ARBA00023163"/>
    </source>
</evidence>
<reference evidence="6 7" key="1">
    <citation type="journal article" date="2014" name="Genome Announc.">
        <title>Complete Genome Sequence of Polychlorinated Biphenyl Degrader Comamonas testosteroni TK102 (NBRC 109938).</title>
        <authorList>
            <person name="Fukuda K."/>
            <person name="Hosoyama A."/>
            <person name="Tsuchikane K."/>
            <person name="Ohji S."/>
            <person name="Yamazoe A."/>
            <person name="Fujita N."/>
            <person name="Shintani M."/>
            <person name="Kimbara K."/>
        </authorList>
    </citation>
    <scope>NUCLEOTIDE SEQUENCE [LARGE SCALE GENOMIC DNA]</scope>
    <source>
        <strain evidence="6">TK102</strain>
    </source>
</reference>
<name>A0A076PWF0_COMTE</name>
<evidence type="ECO:0000313" key="7">
    <source>
        <dbReference type="Proteomes" id="UP000028782"/>
    </source>
</evidence>
<evidence type="ECO:0000256" key="1">
    <source>
        <dbReference type="ARBA" id="ARBA00022491"/>
    </source>
</evidence>
<dbReference type="InterPro" id="IPR018060">
    <property type="entry name" value="HTH_AraC"/>
</dbReference>
<dbReference type="InterPro" id="IPR011051">
    <property type="entry name" value="RmlC_Cupin_sf"/>
</dbReference>
<organism evidence="6 7">
    <name type="scientific">Comamonas testosteroni TK102</name>
    <dbReference type="NCBI Taxonomy" id="1392005"/>
    <lineage>
        <taxon>Bacteria</taxon>
        <taxon>Pseudomonadati</taxon>
        <taxon>Pseudomonadota</taxon>
        <taxon>Betaproteobacteria</taxon>
        <taxon>Burkholderiales</taxon>
        <taxon>Comamonadaceae</taxon>
        <taxon>Comamonas</taxon>
    </lineage>
</organism>
<dbReference type="FunFam" id="1.10.10.60:FF:000132">
    <property type="entry name" value="AraC family transcriptional regulator"/>
    <property type="match status" value="1"/>
</dbReference>
<dbReference type="InterPro" id="IPR009057">
    <property type="entry name" value="Homeodomain-like_sf"/>
</dbReference>
<evidence type="ECO:0000259" key="5">
    <source>
        <dbReference type="PROSITE" id="PS01124"/>
    </source>
</evidence>
<dbReference type="PANTHER" id="PTHR11019:SF190">
    <property type="entry name" value="ARAC-FAMILY REGULATORY PROTEIN"/>
    <property type="match status" value="1"/>
</dbReference>
<dbReference type="GO" id="GO:0003700">
    <property type="term" value="F:DNA-binding transcription factor activity"/>
    <property type="evidence" value="ECO:0007669"/>
    <property type="project" value="InterPro"/>
</dbReference>
<gene>
    <name evidence="6" type="ORF">O987_24760</name>
</gene>
<dbReference type="KEGG" id="ctes:O987_24760"/>
<dbReference type="InterPro" id="IPR003313">
    <property type="entry name" value="AraC-bd"/>
</dbReference>
<dbReference type="Pfam" id="PF12833">
    <property type="entry name" value="HTH_18"/>
    <property type="match status" value="1"/>
</dbReference>
<evidence type="ECO:0000256" key="3">
    <source>
        <dbReference type="ARBA" id="ARBA00023125"/>
    </source>
</evidence>
<proteinExistence type="predicted"/>
<dbReference type="Proteomes" id="UP000028782">
    <property type="component" value="Chromosome"/>
</dbReference>
<dbReference type="Pfam" id="PF02311">
    <property type="entry name" value="AraC_binding"/>
    <property type="match status" value="1"/>
</dbReference>
<dbReference type="Gene3D" id="2.60.120.10">
    <property type="entry name" value="Jelly Rolls"/>
    <property type="match status" value="1"/>
</dbReference>
<dbReference type="AlphaFoldDB" id="A0A076PWF0"/>
<dbReference type="PANTHER" id="PTHR11019">
    <property type="entry name" value="HTH-TYPE TRANSCRIPTIONAL REGULATOR NIMR"/>
    <property type="match status" value="1"/>
</dbReference>
<keyword evidence="3" id="KW-0238">DNA-binding</keyword>
<evidence type="ECO:0000313" key="6">
    <source>
        <dbReference type="EMBL" id="AIJ49026.1"/>
    </source>
</evidence>
<dbReference type="SUPFAM" id="SSF51182">
    <property type="entry name" value="RmlC-like cupins"/>
    <property type="match status" value="1"/>
</dbReference>
<dbReference type="SMART" id="SM00342">
    <property type="entry name" value="HTH_ARAC"/>
    <property type="match status" value="1"/>
</dbReference>
<keyword evidence="4" id="KW-0804">Transcription</keyword>
<dbReference type="CDD" id="cd06124">
    <property type="entry name" value="cupin_NimR-like_N"/>
    <property type="match status" value="1"/>
</dbReference>
<accession>A0A076PWF0</accession>
<dbReference type="SUPFAM" id="SSF46689">
    <property type="entry name" value="Homeodomain-like"/>
    <property type="match status" value="1"/>
</dbReference>
<sequence length="274" mass="30621">MPASAPTPGPAAKRYAVQILDTDKVPGSYYFRYDEFGEHSEAPSHSHRWGHLNYAAHGSLNMDVPSGHILCPPQHGVWIPPGVVHSCYLQHAVQYRSVYLAPDLCADLPQTAGCMRLGPIVKAVLADFGARGVQIPVTDADLRLARVVHDQLRATPLELSFLPVARHPALVQVLDAMQSRPDDHRSLAEWAETVHMTERTLARHCQRELGMSLGEWRQRMRYLQAIDALEAGHTVQRIAYDMGYSTPSAFIAMFQRESGLPPEQFRREFCASSF</sequence>
<dbReference type="HOGENOM" id="CLU_000445_87_0_4"/>
<dbReference type="PROSITE" id="PS01124">
    <property type="entry name" value="HTH_ARAC_FAMILY_2"/>
    <property type="match status" value="1"/>
</dbReference>
<dbReference type="RefSeq" id="WP_003051188.1">
    <property type="nucleotide sequence ID" value="NZ_CP006704.1"/>
</dbReference>
<dbReference type="EMBL" id="CP006704">
    <property type="protein sequence ID" value="AIJ49026.1"/>
    <property type="molecule type" value="Genomic_DNA"/>
</dbReference>
<keyword evidence="1" id="KW-0678">Repressor</keyword>
<feature type="domain" description="HTH araC/xylS-type" evidence="5">
    <location>
        <begin position="171"/>
        <end position="268"/>
    </location>
</feature>
<keyword evidence="2" id="KW-0805">Transcription regulation</keyword>
<protein>
    <submittedName>
        <fullName evidence="6">AraC family transcriptional regulator</fullName>
    </submittedName>
</protein>
<dbReference type="InterPro" id="IPR014710">
    <property type="entry name" value="RmlC-like_jellyroll"/>
</dbReference>
<evidence type="ECO:0000256" key="2">
    <source>
        <dbReference type="ARBA" id="ARBA00023015"/>
    </source>
</evidence>
<dbReference type="Gene3D" id="1.10.10.60">
    <property type="entry name" value="Homeodomain-like"/>
    <property type="match status" value="1"/>
</dbReference>
<dbReference type="GO" id="GO:0043565">
    <property type="term" value="F:sequence-specific DNA binding"/>
    <property type="evidence" value="ECO:0007669"/>
    <property type="project" value="InterPro"/>
</dbReference>